<dbReference type="Gene3D" id="1.10.10.10">
    <property type="entry name" value="Winged helix-like DNA-binding domain superfamily/Winged helix DNA-binding domain"/>
    <property type="match status" value="1"/>
</dbReference>
<comment type="similarity">
    <text evidence="1">Belongs to the AfsR/DnrI/RedD regulatory family.</text>
</comment>
<dbReference type="GO" id="GO:0000160">
    <property type="term" value="P:phosphorelay signal transduction system"/>
    <property type="evidence" value="ECO:0007669"/>
    <property type="project" value="InterPro"/>
</dbReference>
<dbReference type="SMART" id="SM01043">
    <property type="entry name" value="BTAD"/>
    <property type="match status" value="1"/>
</dbReference>
<dbReference type="EMBL" id="JACHIV010000001">
    <property type="protein sequence ID" value="MBB5068740.1"/>
    <property type="molecule type" value="Genomic_DNA"/>
</dbReference>
<protein>
    <submittedName>
        <fullName evidence="7">DNA-binding SARP family transcriptional activator</fullName>
    </submittedName>
</protein>
<comment type="caution">
    <text evidence="7">The sequence shown here is derived from an EMBL/GenBank/DDBJ whole genome shotgun (WGS) entry which is preliminary data.</text>
</comment>
<dbReference type="PANTHER" id="PTHR35807">
    <property type="entry name" value="TRANSCRIPTIONAL REGULATOR REDD-RELATED"/>
    <property type="match status" value="1"/>
</dbReference>
<dbReference type="SMART" id="SM00862">
    <property type="entry name" value="Trans_reg_C"/>
    <property type="match status" value="1"/>
</dbReference>
<dbReference type="InterPro" id="IPR001867">
    <property type="entry name" value="OmpR/PhoB-type_DNA-bd"/>
</dbReference>
<gene>
    <name evidence="7" type="ORF">BJ969_001828</name>
</gene>
<proteinExistence type="inferred from homology"/>
<dbReference type="AlphaFoldDB" id="A0A840N9W0"/>
<dbReference type="GO" id="GO:0006355">
    <property type="term" value="P:regulation of DNA-templated transcription"/>
    <property type="evidence" value="ECO:0007669"/>
    <property type="project" value="InterPro"/>
</dbReference>
<dbReference type="PROSITE" id="PS51755">
    <property type="entry name" value="OMPR_PHOB"/>
    <property type="match status" value="1"/>
</dbReference>
<reference evidence="7 8" key="1">
    <citation type="submission" date="2020-08" db="EMBL/GenBank/DDBJ databases">
        <title>Sequencing the genomes of 1000 actinobacteria strains.</title>
        <authorList>
            <person name="Klenk H.-P."/>
        </authorList>
    </citation>
    <scope>NUCLEOTIDE SEQUENCE [LARGE SCALE GENOMIC DNA]</scope>
    <source>
        <strain evidence="7 8">DSM 45582</strain>
    </source>
</reference>
<dbReference type="Proteomes" id="UP000580474">
    <property type="component" value="Unassembled WGS sequence"/>
</dbReference>
<feature type="domain" description="OmpR/PhoB-type" evidence="6">
    <location>
        <begin position="5"/>
        <end position="108"/>
    </location>
</feature>
<dbReference type="InterPro" id="IPR051677">
    <property type="entry name" value="AfsR-DnrI-RedD_regulator"/>
</dbReference>
<dbReference type="GO" id="GO:0003677">
    <property type="term" value="F:DNA binding"/>
    <property type="evidence" value="ECO:0007669"/>
    <property type="project" value="UniProtKB-UniRule"/>
</dbReference>
<dbReference type="InterPro" id="IPR016032">
    <property type="entry name" value="Sig_transdc_resp-reg_C-effctor"/>
</dbReference>
<evidence type="ECO:0000259" key="6">
    <source>
        <dbReference type="PROSITE" id="PS51755"/>
    </source>
</evidence>
<dbReference type="Pfam" id="PF03704">
    <property type="entry name" value="BTAD"/>
    <property type="match status" value="1"/>
</dbReference>
<evidence type="ECO:0000256" key="1">
    <source>
        <dbReference type="ARBA" id="ARBA00005820"/>
    </source>
</evidence>
<dbReference type="InterPro" id="IPR011990">
    <property type="entry name" value="TPR-like_helical_dom_sf"/>
</dbReference>
<keyword evidence="3 5" id="KW-0238">DNA-binding</keyword>
<dbReference type="Pfam" id="PF00486">
    <property type="entry name" value="Trans_reg_C"/>
    <property type="match status" value="1"/>
</dbReference>
<feature type="DNA-binding region" description="OmpR/PhoB-type" evidence="5">
    <location>
        <begin position="5"/>
        <end position="108"/>
    </location>
</feature>
<evidence type="ECO:0000256" key="3">
    <source>
        <dbReference type="ARBA" id="ARBA00023125"/>
    </source>
</evidence>
<dbReference type="SUPFAM" id="SSF48452">
    <property type="entry name" value="TPR-like"/>
    <property type="match status" value="1"/>
</dbReference>
<dbReference type="SUPFAM" id="SSF46894">
    <property type="entry name" value="C-terminal effector domain of the bipartite response regulators"/>
    <property type="match status" value="1"/>
</dbReference>
<organism evidence="7 8">
    <name type="scientific">Saccharopolyspora gloriosae</name>
    <dbReference type="NCBI Taxonomy" id="455344"/>
    <lineage>
        <taxon>Bacteria</taxon>
        <taxon>Bacillati</taxon>
        <taxon>Actinomycetota</taxon>
        <taxon>Actinomycetes</taxon>
        <taxon>Pseudonocardiales</taxon>
        <taxon>Pseudonocardiaceae</taxon>
        <taxon>Saccharopolyspora</taxon>
    </lineage>
</organism>
<dbReference type="CDD" id="cd15831">
    <property type="entry name" value="BTAD"/>
    <property type="match status" value="1"/>
</dbReference>
<dbReference type="InterPro" id="IPR036388">
    <property type="entry name" value="WH-like_DNA-bd_sf"/>
</dbReference>
<keyword evidence="4" id="KW-0804">Transcription</keyword>
<sequence>MDATLGRFEVNRSLSFHVLGPLSVQVGGRGLPVPGGRQRVLLAALLVKFNQVVSVEELVDRIWDATPPHRPRRALHTCLTRLRHAMKDPFGPAAELIRTSHAGYMIELPPENLDLARFTELLGSARAAARSGDPARESEALRAALALWRGRVLPDVASDSLHREVVPRLNEQWMWALERRAALSLAMGRHDELVAELRALTFEHPFHEPFWRQFMLALYRCGRRVEALMAYGELTVRIRDEFGVDPSAEVRALHLAILRDDERALTECRVPAP</sequence>
<keyword evidence="2" id="KW-0805">Transcription regulation</keyword>
<evidence type="ECO:0000256" key="5">
    <source>
        <dbReference type="PROSITE-ProRule" id="PRU01091"/>
    </source>
</evidence>
<dbReference type="Gene3D" id="1.25.40.10">
    <property type="entry name" value="Tetratricopeptide repeat domain"/>
    <property type="match status" value="1"/>
</dbReference>
<dbReference type="InterPro" id="IPR005158">
    <property type="entry name" value="BTAD"/>
</dbReference>
<dbReference type="PANTHER" id="PTHR35807:SF1">
    <property type="entry name" value="TRANSCRIPTIONAL REGULATOR REDD"/>
    <property type="match status" value="1"/>
</dbReference>
<dbReference type="RefSeq" id="WP_184478430.1">
    <property type="nucleotide sequence ID" value="NZ_JACHIV010000001.1"/>
</dbReference>
<evidence type="ECO:0000313" key="7">
    <source>
        <dbReference type="EMBL" id="MBB5068740.1"/>
    </source>
</evidence>
<keyword evidence="8" id="KW-1185">Reference proteome</keyword>
<evidence type="ECO:0000313" key="8">
    <source>
        <dbReference type="Proteomes" id="UP000580474"/>
    </source>
</evidence>
<evidence type="ECO:0000256" key="4">
    <source>
        <dbReference type="ARBA" id="ARBA00023163"/>
    </source>
</evidence>
<accession>A0A840N9W0</accession>
<evidence type="ECO:0000256" key="2">
    <source>
        <dbReference type="ARBA" id="ARBA00023015"/>
    </source>
</evidence>
<name>A0A840N9W0_9PSEU</name>